<dbReference type="Pfam" id="PF03061">
    <property type="entry name" value="4HBT"/>
    <property type="match status" value="1"/>
</dbReference>
<dbReference type="SUPFAM" id="SSF54637">
    <property type="entry name" value="Thioesterase/thiol ester dehydrase-isomerase"/>
    <property type="match status" value="1"/>
</dbReference>
<evidence type="ECO:0000259" key="2">
    <source>
        <dbReference type="Pfam" id="PF03061"/>
    </source>
</evidence>
<dbReference type="GO" id="GO:0016289">
    <property type="term" value="F:acyl-CoA hydrolase activity"/>
    <property type="evidence" value="ECO:0007669"/>
    <property type="project" value="TreeGrafter"/>
</dbReference>
<dbReference type="InterPro" id="IPR052723">
    <property type="entry name" value="Acyl-CoA_thioesterase_PaaI"/>
</dbReference>
<reference evidence="3 4" key="1">
    <citation type="submission" date="2019-11" db="EMBL/GenBank/DDBJ databases">
        <title>Comparative genomics of hydrocarbon-degrading Desulfosarcina strains.</title>
        <authorList>
            <person name="Watanabe M."/>
            <person name="Kojima H."/>
            <person name="Fukui M."/>
        </authorList>
    </citation>
    <scope>NUCLEOTIDE SEQUENCE [LARGE SCALE GENOMIC DNA]</scope>
    <source>
        <strain evidence="4">oXyS1</strain>
    </source>
</reference>
<dbReference type="PANTHER" id="PTHR42856">
    <property type="entry name" value="ACYL-COENZYME A THIOESTERASE PAAI"/>
    <property type="match status" value="1"/>
</dbReference>
<gene>
    <name evidence="3" type="ORF">DSCOOX_43050</name>
</gene>
<name>A0A5K8AEQ6_9BACT</name>
<feature type="domain" description="Thioesterase" evidence="2">
    <location>
        <begin position="54"/>
        <end position="129"/>
    </location>
</feature>
<evidence type="ECO:0000313" key="4">
    <source>
        <dbReference type="Proteomes" id="UP000422108"/>
    </source>
</evidence>
<dbReference type="CDD" id="cd03443">
    <property type="entry name" value="PaaI_thioesterase"/>
    <property type="match status" value="1"/>
</dbReference>
<evidence type="ECO:0000256" key="1">
    <source>
        <dbReference type="ARBA" id="ARBA00022801"/>
    </source>
</evidence>
<dbReference type="Proteomes" id="UP000422108">
    <property type="component" value="Chromosome"/>
</dbReference>
<dbReference type="InterPro" id="IPR029069">
    <property type="entry name" value="HotDog_dom_sf"/>
</dbReference>
<dbReference type="EMBL" id="AP021879">
    <property type="protein sequence ID" value="BBO91125.1"/>
    <property type="molecule type" value="Genomic_DNA"/>
</dbReference>
<keyword evidence="4" id="KW-1185">Reference proteome</keyword>
<accession>A0A5K8AEQ6</accession>
<protein>
    <submittedName>
        <fullName evidence="3">Acyl-CoA thioesterase</fullName>
    </submittedName>
</protein>
<keyword evidence="1" id="KW-0378">Hydrolase</keyword>
<dbReference type="Gene3D" id="3.10.129.10">
    <property type="entry name" value="Hotdog Thioesterase"/>
    <property type="match status" value="1"/>
</dbReference>
<dbReference type="InterPro" id="IPR003736">
    <property type="entry name" value="PAAI_dom"/>
</dbReference>
<dbReference type="NCBIfam" id="TIGR00369">
    <property type="entry name" value="unchar_dom_1"/>
    <property type="match status" value="1"/>
</dbReference>
<evidence type="ECO:0000313" key="3">
    <source>
        <dbReference type="EMBL" id="BBO91125.1"/>
    </source>
</evidence>
<dbReference type="PANTHER" id="PTHR42856:SF1">
    <property type="entry name" value="ACYL-COENZYME A THIOESTERASE PAAI"/>
    <property type="match status" value="1"/>
</dbReference>
<sequence>MDADNHTGPHRFSMPAWISCAPYEQLLGMEILSAEAGEAILQMPFLKILAQGAGLMHGGALVSLADTAVVMAIKSVVAPGTHFATIAMENRFLRPVKKGIVQARAHVSERKDTILKGQCEIQDEAGRTVMTFASVFKIAKDAVVRDVRFGDAPTQNEAHRQG</sequence>
<organism evidence="3 4">
    <name type="scientific">Desulfosarcina ovata subsp. ovata</name>
    <dbReference type="NCBI Taxonomy" id="2752305"/>
    <lineage>
        <taxon>Bacteria</taxon>
        <taxon>Pseudomonadati</taxon>
        <taxon>Thermodesulfobacteriota</taxon>
        <taxon>Desulfobacteria</taxon>
        <taxon>Desulfobacterales</taxon>
        <taxon>Desulfosarcinaceae</taxon>
        <taxon>Desulfosarcina</taxon>
    </lineage>
</organism>
<proteinExistence type="predicted"/>
<dbReference type="InterPro" id="IPR006683">
    <property type="entry name" value="Thioestr_dom"/>
</dbReference>
<dbReference type="AlphaFoldDB" id="A0A5K8AEQ6"/>